<dbReference type="InterPro" id="IPR043137">
    <property type="entry name" value="GGT_ssub_C"/>
</dbReference>
<comment type="caution">
    <text evidence="2">The sequence shown here is derived from an EMBL/GenBank/DDBJ whole genome shotgun (WGS) entry which is preliminary data.</text>
</comment>
<dbReference type="InterPro" id="IPR029055">
    <property type="entry name" value="Ntn_hydrolases_N"/>
</dbReference>
<dbReference type="EMBL" id="VIWO01000006">
    <property type="protein sequence ID" value="TWF38944.1"/>
    <property type="molecule type" value="Genomic_DNA"/>
</dbReference>
<dbReference type="PANTHER" id="PTHR43881:SF1">
    <property type="entry name" value="GAMMA-GLUTAMYLTRANSPEPTIDASE (AFU_ORTHOLOGUE AFUA_4G13580)"/>
    <property type="match status" value="1"/>
</dbReference>
<keyword evidence="2" id="KW-0378">Hydrolase</keyword>
<keyword evidence="1" id="KW-0732">Signal</keyword>
<keyword evidence="3" id="KW-1185">Reference proteome</keyword>
<protein>
    <submittedName>
        <fullName evidence="2">Gamma-glutamyltranspeptidase/glutathione hydrolase</fullName>
    </submittedName>
</protein>
<dbReference type="Gene3D" id="1.10.246.130">
    <property type="match status" value="1"/>
</dbReference>
<name>A0A561PLF8_9BACT</name>
<feature type="chain" id="PRO_5022221851" evidence="1">
    <location>
        <begin position="20"/>
        <end position="643"/>
    </location>
</feature>
<dbReference type="PANTHER" id="PTHR43881">
    <property type="entry name" value="GAMMA-GLUTAMYLTRANSPEPTIDASE (AFU_ORTHOLOGUE AFUA_4G13580)"/>
    <property type="match status" value="1"/>
</dbReference>
<evidence type="ECO:0000313" key="3">
    <source>
        <dbReference type="Proteomes" id="UP000320811"/>
    </source>
</evidence>
<dbReference type="SUPFAM" id="SSF56235">
    <property type="entry name" value="N-terminal nucleophile aminohydrolases (Ntn hydrolases)"/>
    <property type="match status" value="1"/>
</dbReference>
<dbReference type="InterPro" id="IPR043138">
    <property type="entry name" value="GGT_lsub"/>
</dbReference>
<dbReference type="OrthoDB" id="9781342at2"/>
<reference evidence="2 3" key="1">
    <citation type="submission" date="2019-06" db="EMBL/GenBank/DDBJ databases">
        <title>Sorghum-associated microbial communities from plants grown in Nebraska, USA.</title>
        <authorList>
            <person name="Schachtman D."/>
        </authorList>
    </citation>
    <scope>NUCLEOTIDE SEQUENCE [LARGE SCALE GENOMIC DNA]</scope>
    <source>
        <strain evidence="2 3">1209</strain>
    </source>
</reference>
<dbReference type="InterPro" id="IPR052896">
    <property type="entry name" value="GGT-like_enzyme"/>
</dbReference>
<dbReference type="PRINTS" id="PR01210">
    <property type="entry name" value="GGTRANSPTASE"/>
</dbReference>
<feature type="signal peptide" evidence="1">
    <location>
        <begin position="1"/>
        <end position="19"/>
    </location>
</feature>
<proteinExistence type="predicted"/>
<accession>A0A561PLF8</accession>
<sequence>MKRLLILFLLLGSYTGMQAQQTQKPPLHGKNWMAVTGKPLAATAGAMIFQQRGNAVDAACAMLAATCTMWDVLSWGGETQALIYNPKTGKVIAINALGVAPTGATPAFYKGKGYDFPPEYGPLAAVTPGTVGGLCYMLAEYGTMSLKQVLAPAMEMAAGYPIEAQTANSIERGKKYIKEWPYSKAVFLTHPGEKREAPEAGEIFVQKDLLATLNKLVAAEENALRQHKSRKEAIMAAYDRFYKGDIAAEFVRGCQEQGGLITLEDLAKWKPIEETPLHVNYKGIDVYKLQEWTQGPMLLQSLNILENFDLKAMGYNSTEYIHTLYQTMNLAFADRDFYYGDPAFNKNPAIQGLLSKEYARARAQQVNRTHNDADAGPGDPYPYIGKTNPYLHFLQERTQLTDTSNGRQPGGFVPKHDAAWQQTIADLSQVYAANKVDSAYMDRLWRGTTSVEAADKDGWVVSITPSGGWLPACIAGKTGIGMSQRAQSFVLDSAVCPFNVIAAGKRPRVTLTPSLALKEGKPFLCFGVQGGDTQDQNLLQFFLNVVEFGMTVQQATEAANFNTNQLWLSLGGSTIKDREPRPGSILLNNNTSEKTRKALEQMGYHLSFGERTSGPVNAIYIDRAHGSLWGGSSNHGEDYGIGW</sequence>
<dbReference type="AlphaFoldDB" id="A0A561PLF8"/>
<gene>
    <name evidence="2" type="ORF">FHW36_106167</name>
</gene>
<dbReference type="RefSeq" id="WP_145671373.1">
    <property type="nucleotide sequence ID" value="NZ_VIWO01000006.1"/>
</dbReference>
<dbReference type="Pfam" id="PF01019">
    <property type="entry name" value="G_glu_transpept"/>
    <property type="match status" value="1"/>
</dbReference>
<dbReference type="Gene3D" id="3.60.20.40">
    <property type="match status" value="1"/>
</dbReference>
<dbReference type="Proteomes" id="UP000320811">
    <property type="component" value="Unassembled WGS sequence"/>
</dbReference>
<dbReference type="GO" id="GO:0016787">
    <property type="term" value="F:hydrolase activity"/>
    <property type="evidence" value="ECO:0007669"/>
    <property type="project" value="UniProtKB-KW"/>
</dbReference>
<organism evidence="2 3">
    <name type="scientific">Chitinophaga polysaccharea</name>
    <dbReference type="NCBI Taxonomy" id="1293035"/>
    <lineage>
        <taxon>Bacteria</taxon>
        <taxon>Pseudomonadati</taxon>
        <taxon>Bacteroidota</taxon>
        <taxon>Chitinophagia</taxon>
        <taxon>Chitinophagales</taxon>
        <taxon>Chitinophagaceae</taxon>
        <taxon>Chitinophaga</taxon>
    </lineage>
</organism>
<evidence type="ECO:0000256" key="1">
    <source>
        <dbReference type="SAM" id="SignalP"/>
    </source>
</evidence>
<evidence type="ECO:0000313" key="2">
    <source>
        <dbReference type="EMBL" id="TWF38944.1"/>
    </source>
</evidence>